<dbReference type="AlphaFoldDB" id="A0A8E2EY92"/>
<evidence type="ECO:0000313" key="1">
    <source>
        <dbReference type="EMBL" id="OCL06966.1"/>
    </source>
</evidence>
<dbReference type="InterPro" id="IPR053137">
    <property type="entry name" value="NLR-like"/>
</dbReference>
<gene>
    <name evidence="1" type="ORF">AOQ84DRAFT_273248</name>
</gene>
<organism evidence="1 2">
    <name type="scientific">Glonium stellatum</name>
    <dbReference type="NCBI Taxonomy" id="574774"/>
    <lineage>
        <taxon>Eukaryota</taxon>
        <taxon>Fungi</taxon>
        <taxon>Dikarya</taxon>
        <taxon>Ascomycota</taxon>
        <taxon>Pezizomycotina</taxon>
        <taxon>Dothideomycetes</taxon>
        <taxon>Pleosporomycetidae</taxon>
        <taxon>Gloniales</taxon>
        <taxon>Gloniaceae</taxon>
        <taxon>Glonium</taxon>
    </lineage>
</organism>
<dbReference type="OrthoDB" id="20872at2759"/>
<name>A0A8E2EY92_9PEZI</name>
<sequence>MKSGYHRDEIAAREKVIAFEMEGAGVWDNFSTIVIKGVCDYADSHKNKMWQRYAAATAAPCMKAFLE</sequence>
<dbReference type="Gene3D" id="3.40.50.1580">
    <property type="entry name" value="Nucleoside phosphorylase domain"/>
    <property type="match status" value="1"/>
</dbReference>
<reference evidence="1 2" key="1">
    <citation type="journal article" date="2016" name="Nat. Commun.">
        <title>Ectomycorrhizal ecology is imprinted in the genome of the dominant symbiotic fungus Cenococcum geophilum.</title>
        <authorList>
            <consortium name="DOE Joint Genome Institute"/>
            <person name="Peter M."/>
            <person name="Kohler A."/>
            <person name="Ohm R.A."/>
            <person name="Kuo A."/>
            <person name="Krutzmann J."/>
            <person name="Morin E."/>
            <person name="Arend M."/>
            <person name="Barry K.W."/>
            <person name="Binder M."/>
            <person name="Choi C."/>
            <person name="Clum A."/>
            <person name="Copeland A."/>
            <person name="Grisel N."/>
            <person name="Haridas S."/>
            <person name="Kipfer T."/>
            <person name="LaButti K."/>
            <person name="Lindquist E."/>
            <person name="Lipzen A."/>
            <person name="Maire R."/>
            <person name="Meier B."/>
            <person name="Mihaltcheva S."/>
            <person name="Molinier V."/>
            <person name="Murat C."/>
            <person name="Poggeler S."/>
            <person name="Quandt C.A."/>
            <person name="Sperisen C."/>
            <person name="Tritt A."/>
            <person name="Tisserant E."/>
            <person name="Crous P.W."/>
            <person name="Henrissat B."/>
            <person name="Nehls U."/>
            <person name="Egli S."/>
            <person name="Spatafora J.W."/>
            <person name="Grigoriev I.V."/>
            <person name="Martin F.M."/>
        </authorList>
    </citation>
    <scope>NUCLEOTIDE SEQUENCE [LARGE SCALE GENOMIC DNA]</scope>
    <source>
        <strain evidence="1 2">CBS 207.34</strain>
    </source>
</reference>
<protein>
    <submittedName>
        <fullName evidence="1">Uncharacterized protein</fullName>
    </submittedName>
</protein>
<dbReference type="SUPFAM" id="SSF53167">
    <property type="entry name" value="Purine and uridine phosphorylases"/>
    <property type="match status" value="1"/>
</dbReference>
<dbReference type="GO" id="GO:0009116">
    <property type="term" value="P:nucleoside metabolic process"/>
    <property type="evidence" value="ECO:0007669"/>
    <property type="project" value="InterPro"/>
</dbReference>
<dbReference type="Proteomes" id="UP000250140">
    <property type="component" value="Unassembled WGS sequence"/>
</dbReference>
<proteinExistence type="predicted"/>
<dbReference type="InterPro" id="IPR035994">
    <property type="entry name" value="Nucleoside_phosphorylase_sf"/>
</dbReference>
<keyword evidence="2" id="KW-1185">Reference proteome</keyword>
<feature type="non-terminal residue" evidence="1">
    <location>
        <position position="67"/>
    </location>
</feature>
<dbReference type="PANTHER" id="PTHR46082">
    <property type="entry name" value="ATP/GTP-BINDING PROTEIN-RELATED"/>
    <property type="match status" value="1"/>
</dbReference>
<dbReference type="PANTHER" id="PTHR46082:SF6">
    <property type="entry name" value="AAA+ ATPASE DOMAIN-CONTAINING PROTEIN-RELATED"/>
    <property type="match status" value="1"/>
</dbReference>
<evidence type="ECO:0000313" key="2">
    <source>
        <dbReference type="Proteomes" id="UP000250140"/>
    </source>
</evidence>
<accession>A0A8E2EY92</accession>
<dbReference type="EMBL" id="KV749948">
    <property type="protein sequence ID" value="OCL06966.1"/>
    <property type="molecule type" value="Genomic_DNA"/>
</dbReference>
<dbReference type="GO" id="GO:0003824">
    <property type="term" value="F:catalytic activity"/>
    <property type="evidence" value="ECO:0007669"/>
    <property type="project" value="InterPro"/>
</dbReference>